<evidence type="ECO:0000256" key="1">
    <source>
        <dbReference type="SAM" id="Phobius"/>
    </source>
</evidence>
<protein>
    <submittedName>
        <fullName evidence="2">Uncharacterized protein</fullName>
    </submittedName>
</protein>
<evidence type="ECO:0000313" key="3">
    <source>
        <dbReference type="Proteomes" id="UP000746918"/>
    </source>
</evidence>
<reference evidence="2 3" key="1">
    <citation type="submission" date="2021-08" db="EMBL/GenBank/DDBJ databases">
        <title>Bartonella raoulti 094 sp. nov.</title>
        <authorList>
            <person name="Zgheib R."/>
            <person name="Hammoud A."/>
        </authorList>
    </citation>
    <scope>NUCLEOTIDE SEQUENCE [LARGE SCALE GENOMIC DNA]</scope>
    <source>
        <strain evidence="2 3">094</strain>
    </source>
</reference>
<feature type="transmembrane region" description="Helical" evidence="1">
    <location>
        <begin position="95"/>
        <end position="114"/>
    </location>
</feature>
<feature type="transmembrane region" description="Helical" evidence="1">
    <location>
        <begin position="134"/>
        <end position="150"/>
    </location>
</feature>
<gene>
    <name evidence="2" type="ORF">K3248_07810</name>
</gene>
<comment type="caution">
    <text evidence="2">The sequence shown here is derived from an EMBL/GenBank/DDBJ whole genome shotgun (WGS) entry which is preliminary data.</text>
</comment>
<keyword evidence="3" id="KW-1185">Reference proteome</keyword>
<name>A0ABS7IA25_9HYPH</name>
<keyword evidence="1" id="KW-1133">Transmembrane helix</keyword>
<sequence length="152" mass="17647">MMHYFVLALRFLFWMMTESFITLLALFFYDLVFKRIRLYFRICKERKNGVIQPVSNYQREMDACAPVLDIGVGNLSLKENMLLGIKSIASLLTEYKTIFVIALILGTLQAVSFVLTPEWREGGMFLWKGQGAHLSFYCPLLLLYVLSHAYQL</sequence>
<dbReference type="RefSeq" id="WP_220717810.1">
    <property type="nucleotide sequence ID" value="NZ_JAIFRO010000009.1"/>
</dbReference>
<keyword evidence="1" id="KW-0812">Transmembrane</keyword>
<keyword evidence="1" id="KW-0472">Membrane</keyword>
<organism evidence="2 3">
    <name type="scientific">Bartonella raoultii</name>
    <dbReference type="NCBI Taxonomy" id="1457020"/>
    <lineage>
        <taxon>Bacteria</taxon>
        <taxon>Pseudomonadati</taxon>
        <taxon>Pseudomonadota</taxon>
        <taxon>Alphaproteobacteria</taxon>
        <taxon>Hyphomicrobiales</taxon>
        <taxon>Bartonellaceae</taxon>
        <taxon>Bartonella</taxon>
    </lineage>
</organism>
<accession>A0ABS7IA25</accession>
<feature type="transmembrane region" description="Helical" evidence="1">
    <location>
        <begin position="12"/>
        <end position="32"/>
    </location>
</feature>
<evidence type="ECO:0000313" key="2">
    <source>
        <dbReference type="EMBL" id="MBX4336492.1"/>
    </source>
</evidence>
<dbReference type="EMBL" id="JAIFRO010000009">
    <property type="protein sequence ID" value="MBX4336492.1"/>
    <property type="molecule type" value="Genomic_DNA"/>
</dbReference>
<dbReference type="Proteomes" id="UP000746918">
    <property type="component" value="Unassembled WGS sequence"/>
</dbReference>
<proteinExistence type="predicted"/>